<dbReference type="RefSeq" id="XP_062775921.1">
    <property type="nucleotide sequence ID" value="XM_062919870.1"/>
</dbReference>
<dbReference type="Proteomes" id="UP001322277">
    <property type="component" value="Chromosome 2"/>
</dbReference>
<name>A0AAX4I5N4_9PEZI</name>
<dbReference type="Gene3D" id="1.10.510.10">
    <property type="entry name" value="Transferase(Phosphotransferase) domain 1"/>
    <property type="match status" value="1"/>
</dbReference>
<gene>
    <name evidence="1" type="ORF">CDEST_03711</name>
</gene>
<dbReference type="EMBL" id="CP137306">
    <property type="protein sequence ID" value="WQF78697.1"/>
    <property type="molecule type" value="Genomic_DNA"/>
</dbReference>
<protein>
    <recommendedName>
        <fullName evidence="3">Protein kinase domain-containing protein</fullName>
    </recommendedName>
</protein>
<organism evidence="1 2">
    <name type="scientific">Colletotrichum destructivum</name>
    <dbReference type="NCBI Taxonomy" id="34406"/>
    <lineage>
        <taxon>Eukaryota</taxon>
        <taxon>Fungi</taxon>
        <taxon>Dikarya</taxon>
        <taxon>Ascomycota</taxon>
        <taxon>Pezizomycotina</taxon>
        <taxon>Sordariomycetes</taxon>
        <taxon>Hypocreomycetidae</taxon>
        <taxon>Glomerellales</taxon>
        <taxon>Glomerellaceae</taxon>
        <taxon>Colletotrichum</taxon>
        <taxon>Colletotrichum destructivum species complex</taxon>
    </lineage>
</organism>
<dbReference type="AlphaFoldDB" id="A0AAX4I5N4"/>
<dbReference type="KEGG" id="cdet:87940214"/>
<keyword evidence="2" id="KW-1185">Reference proteome</keyword>
<reference evidence="2" key="1">
    <citation type="journal article" date="2023" name="bioRxiv">
        <title>Complete genome of the Medicago anthracnose fungus, Colletotrichum destructivum, reveals a mini-chromosome-like region within a core chromosome.</title>
        <authorList>
            <person name="Lapalu N."/>
            <person name="Simon A."/>
            <person name="Lu A."/>
            <person name="Plaumann P.-L."/>
            <person name="Amselem J."/>
            <person name="Pigne S."/>
            <person name="Auger A."/>
            <person name="Koch C."/>
            <person name="Dallery J.-F."/>
            <person name="O'Connell R.J."/>
        </authorList>
    </citation>
    <scope>NUCLEOTIDE SEQUENCE [LARGE SCALE GENOMIC DNA]</scope>
    <source>
        <strain evidence="2">CBS 520.97</strain>
    </source>
</reference>
<evidence type="ECO:0000313" key="2">
    <source>
        <dbReference type="Proteomes" id="UP001322277"/>
    </source>
</evidence>
<evidence type="ECO:0000313" key="1">
    <source>
        <dbReference type="EMBL" id="WQF78697.1"/>
    </source>
</evidence>
<sequence length="230" mass="26543">MMTMMMQRIKPGKSLSLCVRRTGRTSRSSFSVSPHRLQLPVFVAARTMSTRILTFPNDGFERLPVHIQIEEETVPDYEPERFYPVQIGEVFCSRYQVVARLGFGTTSTVWLCRDVRYMSIRPAAVSRRIQSINAEHPGKARLRVALDTFQIIRMSEVVSPHIGNWIGSTPIPDQTLEGRERQLRGRDQQLLLALVRKMLRWDPDETPSAEDLFEDEFLIQYRGGEDGYRP</sequence>
<proteinExistence type="predicted"/>
<dbReference type="GeneID" id="87940214"/>
<dbReference type="Gene3D" id="3.30.200.20">
    <property type="entry name" value="Phosphorylase Kinase, domain 1"/>
    <property type="match status" value="1"/>
</dbReference>
<dbReference type="SUPFAM" id="SSF56112">
    <property type="entry name" value="Protein kinase-like (PK-like)"/>
    <property type="match status" value="1"/>
</dbReference>
<evidence type="ECO:0008006" key="3">
    <source>
        <dbReference type="Google" id="ProtNLM"/>
    </source>
</evidence>
<dbReference type="InterPro" id="IPR011009">
    <property type="entry name" value="Kinase-like_dom_sf"/>
</dbReference>
<accession>A0AAX4I5N4</accession>